<dbReference type="Proteomes" id="UP000712281">
    <property type="component" value="Unassembled WGS sequence"/>
</dbReference>
<evidence type="ECO:0000313" key="3">
    <source>
        <dbReference type="Proteomes" id="UP000712281"/>
    </source>
</evidence>
<sequence>MSRRNQIVESIGVTCFHVLAVMVAFGHATCWCMRLSKSCFYRGVGDHSLVLRVSSWRRPVVGTGGGNPRIG</sequence>
<proteinExistence type="predicted"/>
<reference evidence="1" key="1">
    <citation type="submission" date="2019-12" db="EMBL/GenBank/DDBJ databases">
        <title>Genome sequencing and annotation of Brassica cretica.</title>
        <authorList>
            <person name="Studholme D.J."/>
            <person name="Sarris P.F."/>
        </authorList>
    </citation>
    <scope>NUCLEOTIDE SEQUENCE</scope>
    <source>
        <strain evidence="1">PFS-001/15</strain>
        <strain evidence="2">PFS-102/07</strain>
        <tissue evidence="1">Leaf</tissue>
    </source>
</reference>
<dbReference type="EMBL" id="QGKW02001660">
    <property type="protein sequence ID" value="KAF2579701.1"/>
    <property type="molecule type" value="Genomic_DNA"/>
</dbReference>
<name>A0A8S9JC08_BRACR</name>
<evidence type="ECO:0000313" key="1">
    <source>
        <dbReference type="EMBL" id="KAF2579701.1"/>
    </source>
</evidence>
<organism evidence="1 3">
    <name type="scientific">Brassica cretica</name>
    <name type="common">Mustard</name>
    <dbReference type="NCBI Taxonomy" id="69181"/>
    <lineage>
        <taxon>Eukaryota</taxon>
        <taxon>Viridiplantae</taxon>
        <taxon>Streptophyta</taxon>
        <taxon>Embryophyta</taxon>
        <taxon>Tracheophyta</taxon>
        <taxon>Spermatophyta</taxon>
        <taxon>Magnoliopsida</taxon>
        <taxon>eudicotyledons</taxon>
        <taxon>Gunneridae</taxon>
        <taxon>Pentapetalae</taxon>
        <taxon>rosids</taxon>
        <taxon>malvids</taxon>
        <taxon>Brassicales</taxon>
        <taxon>Brassicaceae</taxon>
        <taxon>Brassiceae</taxon>
        <taxon>Brassica</taxon>
    </lineage>
</organism>
<comment type="caution">
    <text evidence="1">The sequence shown here is derived from an EMBL/GenBank/DDBJ whole genome shotgun (WGS) entry which is preliminary data.</text>
</comment>
<accession>A0A8S9JC08</accession>
<protein>
    <submittedName>
        <fullName evidence="1">Uncharacterized protein</fullName>
    </submittedName>
</protein>
<dbReference type="EMBL" id="QGKY02000089">
    <property type="protein sequence ID" value="KAF2612195.1"/>
    <property type="molecule type" value="Genomic_DNA"/>
</dbReference>
<dbReference type="AlphaFoldDB" id="A0A8S9JC08"/>
<gene>
    <name evidence="1" type="ORF">F2Q68_00004354</name>
    <name evidence="2" type="ORF">F2Q70_00011222</name>
</gene>
<evidence type="ECO:0000313" key="2">
    <source>
        <dbReference type="EMBL" id="KAF2612195.1"/>
    </source>
</evidence>